<gene>
    <name evidence="1" type="ORF">GCM10007423_00900</name>
</gene>
<proteinExistence type="predicted"/>
<dbReference type="Proteomes" id="UP000600214">
    <property type="component" value="Unassembled WGS sequence"/>
</dbReference>
<sequence length="402" mass="46492">MDEKYALRWLDLVVTTILDPAKTNVSTIGSQELENFNSLIKQEISQSKTLLSEAAFRIFSKRKIKRMVGQYHRSLFLLLETVFERHPPIATSEKATSLGTTAIEAINELLDFIEHRFGEYIDLDSWVPTAHLAVIKESIAERLEKLKPWLDAVAVGTPLAPLVLDAFSTFTDEHHKKRRATFREVFYKKELIDQLEKLASSSHKEELSPDRLIQMLVFMNFNSRHFVDYYTSRIAARVRQTQSTAEKMGELLLAHKDFNQLHHQSQLCLHAGYVDVRTAIGRWFDAELQYLKRQRQWETAATAQTFGNIPNTSTEHTKILCFLSIDQIALLLRALDSLRIIQARSMNSVFQRIAPYLSTPRKKDISWESMRSKAYQFEESDKQRVLTILDSVSRWISELDAQ</sequence>
<evidence type="ECO:0000313" key="2">
    <source>
        <dbReference type="Proteomes" id="UP000600214"/>
    </source>
</evidence>
<comment type="caution">
    <text evidence="1">The sequence shown here is derived from an EMBL/GenBank/DDBJ whole genome shotgun (WGS) entry which is preliminary data.</text>
</comment>
<evidence type="ECO:0000313" key="1">
    <source>
        <dbReference type="EMBL" id="GGH20462.1"/>
    </source>
</evidence>
<accession>A0ABQ1YDJ4</accession>
<organism evidence="1 2">
    <name type="scientific">Dyadobacter endophyticus</name>
    <dbReference type="NCBI Taxonomy" id="1749036"/>
    <lineage>
        <taxon>Bacteria</taxon>
        <taxon>Pseudomonadati</taxon>
        <taxon>Bacteroidota</taxon>
        <taxon>Cytophagia</taxon>
        <taxon>Cytophagales</taxon>
        <taxon>Spirosomataceae</taxon>
        <taxon>Dyadobacter</taxon>
    </lineage>
</organism>
<dbReference type="EMBL" id="BMIA01000001">
    <property type="protein sequence ID" value="GGH20462.1"/>
    <property type="molecule type" value="Genomic_DNA"/>
</dbReference>
<name>A0ABQ1YDJ4_9BACT</name>
<dbReference type="RefSeq" id="WP_188927597.1">
    <property type="nucleotide sequence ID" value="NZ_BMIA01000001.1"/>
</dbReference>
<keyword evidence="2" id="KW-1185">Reference proteome</keyword>
<protein>
    <submittedName>
        <fullName evidence="1">Uncharacterized protein</fullName>
    </submittedName>
</protein>
<reference evidence="2" key="1">
    <citation type="journal article" date="2019" name="Int. J. Syst. Evol. Microbiol.">
        <title>The Global Catalogue of Microorganisms (GCM) 10K type strain sequencing project: providing services to taxonomists for standard genome sequencing and annotation.</title>
        <authorList>
            <consortium name="The Broad Institute Genomics Platform"/>
            <consortium name="The Broad Institute Genome Sequencing Center for Infectious Disease"/>
            <person name="Wu L."/>
            <person name="Ma J."/>
        </authorList>
    </citation>
    <scope>NUCLEOTIDE SEQUENCE [LARGE SCALE GENOMIC DNA]</scope>
    <source>
        <strain evidence="2">CGMCC 1.15288</strain>
    </source>
</reference>